<organism evidence="2 3">
    <name type="scientific">Steroidobacter gossypii</name>
    <dbReference type="NCBI Taxonomy" id="2805490"/>
    <lineage>
        <taxon>Bacteria</taxon>
        <taxon>Pseudomonadati</taxon>
        <taxon>Pseudomonadota</taxon>
        <taxon>Gammaproteobacteria</taxon>
        <taxon>Steroidobacterales</taxon>
        <taxon>Steroidobacteraceae</taxon>
        <taxon>Steroidobacter</taxon>
    </lineage>
</organism>
<name>A0ABS1WUL2_9GAMM</name>
<dbReference type="EMBL" id="JAEVLS010000002">
    <property type="protein sequence ID" value="MBM0104661.1"/>
    <property type="molecule type" value="Genomic_DNA"/>
</dbReference>
<evidence type="ECO:0000313" key="2">
    <source>
        <dbReference type="EMBL" id="MBM0104661.1"/>
    </source>
</evidence>
<dbReference type="Proteomes" id="UP000661077">
    <property type="component" value="Unassembled WGS sequence"/>
</dbReference>
<dbReference type="GO" id="GO:0005524">
    <property type="term" value="F:ATP binding"/>
    <property type="evidence" value="ECO:0007669"/>
    <property type="project" value="UniProtKB-KW"/>
</dbReference>
<gene>
    <name evidence="2" type="ORF">JM946_07880</name>
</gene>
<comment type="caution">
    <text evidence="2">The sequence shown here is derived from an EMBL/GenBank/DDBJ whole genome shotgun (WGS) entry which is preliminary data.</text>
</comment>
<evidence type="ECO:0000259" key="1">
    <source>
        <dbReference type="Pfam" id="PF13191"/>
    </source>
</evidence>
<dbReference type="RefSeq" id="WP_203166655.1">
    <property type="nucleotide sequence ID" value="NZ_JAEVLS010000002.1"/>
</dbReference>
<dbReference type="SUPFAM" id="SSF52540">
    <property type="entry name" value="P-loop containing nucleoside triphosphate hydrolases"/>
    <property type="match status" value="1"/>
</dbReference>
<dbReference type="SUPFAM" id="SSF48452">
    <property type="entry name" value="TPR-like"/>
    <property type="match status" value="1"/>
</dbReference>
<proteinExistence type="predicted"/>
<dbReference type="InterPro" id="IPR011990">
    <property type="entry name" value="TPR-like_helical_dom_sf"/>
</dbReference>
<dbReference type="Pfam" id="PF13191">
    <property type="entry name" value="AAA_16"/>
    <property type="match status" value="1"/>
</dbReference>
<keyword evidence="2" id="KW-0067">ATP-binding</keyword>
<feature type="domain" description="Orc1-like AAA ATPase" evidence="1">
    <location>
        <begin position="222"/>
        <end position="379"/>
    </location>
</feature>
<sequence length="1043" mass="117069">MNIEFDDGRGNAFAWLDGAAADREVQRLIAPFLDAAAVLSTFELATLQPVDARANENRNEALIELTNFARPVQESNVDCWQLEESARRMGLRRLKDREGMRRARAVNVVHAPDPLQQALDTLIDSNDPIALGTLSLEQLLAFERATRWLEGILPNLPSRAQITADIERQRQLEPMRKLAGENFVDREDYLARLTDYVGVLPPESTWQRFRRNVQYVRYLLHQRPPLHLFGPGGMGKSALLARFILQHAGDPSRPPMPFVYLDFDRGALDPRRPNTLLEDAIRQLLAQFPDFDGVLGSLSSEVAEVEGSHDVHESSKSSHFSGGERLINRFCRLLDAIAQRTEQPVLMILDTLEEAEYQGTTAMLVTWALLAELLGRVDRLRIVTAGRSPLANDLQREPVELTGLPTEAAIELIVKRTQKMQGGPISEADARSIVELVGTVPLNLVLAAKVVLSEDLAALREAVGRRRLFARIKQEQQQGMLYRRILAHVRKHDPELEKVASPGLILRRITPEIIEKVLAAPCELQLVDANHPTRLFDELAREVGLVDPYLEHGALWHLPALRRIMLPDLRATLGAVVEDIHKLAAEYYSKSDTTLGRAEEIYHRLWIGASFDELDKLWRPEFAPHLRGAYEELEPQSKVWLADKLGIELSSELRAHADLAIWERQAAQRARTLIANGLFAEALAAVRERPRPERPSPLYEIESDVLKLLGNFEAAHAVLDRGLEISEQAGDRPAILALMLRKGFLLEGERQLTAAIRIMSEALNIAASLRDLMSTLSAGVATLRLYRKMQQEGTLAENVGQARERLGVVAYRRIRDFQVTTHQRLVQLIKQKSVRAELRSRPALLQETAAELGLDDYTILEQAVLQLGVSAADLIALARLAREAGMDELHGRSLRKLLYDRGTSRGSGRMLSELVPVYAEFFVQRLARAVDDALERRSVDTPGSPSWRRPLAVSAHEMAQLRNLVEQEFTPEELALLAQDYAEVSLHQLSPSGTFSIQVIELLRYAEKHGSLGVLLTHMARARPDGSELKKFIHGLDGWLEYI</sequence>
<reference evidence="2 3" key="1">
    <citation type="journal article" date="2021" name="Int. J. Syst. Evol. Microbiol.">
        <title>Steroidobacter gossypii sp. nov., isolated from soil of cotton cropping field.</title>
        <authorList>
            <person name="Huang R."/>
            <person name="Yang S."/>
            <person name="Zhen C."/>
            <person name="Liu W."/>
        </authorList>
    </citation>
    <scope>NUCLEOTIDE SEQUENCE [LARGE SCALE GENOMIC DNA]</scope>
    <source>
        <strain evidence="2 3">S1-65</strain>
    </source>
</reference>
<dbReference type="InterPro" id="IPR027417">
    <property type="entry name" value="P-loop_NTPase"/>
</dbReference>
<dbReference type="Gene3D" id="3.40.50.300">
    <property type="entry name" value="P-loop containing nucleotide triphosphate hydrolases"/>
    <property type="match status" value="1"/>
</dbReference>
<evidence type="ECO:0000313" key="3">
    <source>
        <dbReference type="Proteomes" id="UP000661077"/>
    </source>
</evidence>
<keyword evidence="3" id="KW-1185">Reference proteome</keyword>
<dbReference type="InterPro" id="IPR041664">
    <property type="entry name" value="AAA_16"/>
</dbReference>
<dbReference type="Gene3D" id="1.25.40.10">
    <property type="entry name" value="Tetratricopeptide repeat domain"/>
    <property type="match status" value="1"/>
</dbReference>
<protein>
    <submittedName>
        <fullName evidence="2">ATP-binding protein</fullName>
    </submittedName>
</protein>
<keyword evidence="2" id="KW-0547">Nucleotide-binding</keyword>
<accession>A0ABS1WUL2</accession>